<keyword evidence="1" id="KW-0472">Membrane</keyword>
<organism evidence="2 3">
    <name type="scientific">Clostridium scatologenes</name>
    <dbReference type="NCBI Taxonomy" id="1548"/>
    <lineage>
        <taxon>Bacteria</taxon>
        <taxon>Bacillati</taxon>
        <taxon>Bacillota</taxon>
        <taxon>Clostridia</taxon>
        <taxon>Eubacteriales</taxon>
        <taxon>Clostridiaceae</taxon>
        <taxon>Clostridium</taxon>
    </lineage>
</organism>
<feature type="transmembrane region" description="Helical" evidence="1">
    <location>
        <begin position="207"/>
        <end position="229"/>
    </location>
</feature>
<dbReference type="STRING" id="1548.CSCA_2074"/>
<dbReference type="RefSeq" id="WP_029162984.1">
    <property type="nucleotide sequence ID" value="NZ_CP009933.1"/>
</dbReference>
<reference evidence="2 3" key="1">
    <citation type="journal article" date="2015" name="J. Biotechnol.">
        <title>Complete genome sequence of a malodorant-producing acetogen, Clostridium scatologenes ATCC 25775(T).</title>
        <authorList>
            <person name="Zhu Z."/>
            <person name="Guo T."/>
            <person name="Zheng H."/>
            <person name="Song T."/>
            <person name="Ouyang P."/>
            <person name="Xie J."/>
        </authorList>
    </citation>
    <scope>NUCLEOTIDE SEQUENCE [LARGE SCALE GENOMIC DNA]</scope>
    <source>
        <strain evidence="2 3">ATCC 25775</strain>
    </source>
</reference>
<name>A0A0E3JYR8_CLOSL</name>
<keyword evidence="1" id="KW-1133">Transmembrane helix</keyword>
<sequence>MNKNWDYKIPAYDKEKMKRTIELSKKQYLKQVISEPISSLEFLFEQMQYLSKNYWLIQILVFFTAVCSLIVMNQYNFIGNKAAYCAVFTPLLIIFAIPELWKNISSGALEVENTTYFDLRKLYFSRLLLVGMLDLIIATILVIAAVNIVKFSIYEAVIYFFVPFNFTSCICFSLLCRKKRLCSEVLALGICIIQAALWYVLVNNYHIYAMLQMKIWYLLLFLSFCYMIFAGKKIIKYSRYYCEIQM</sequence>
<evidence type="ECO:0000313" key="2">
    <source>
        <dbReference type="EMBL" id="AKA69199.1"/>
    </source>
</evidence>
<keyword evidence="3" id="KW-1185">Reference proteome</keyword>
<feature type="transmembrane region" description="Helical" evidence="1">
    <location>
        <begin position="122"/>
        <end position="144"/>
    </location>
</feature>
<feature type="transmembrane region" description="Helical" evidence="1">
    <location>
        <begin position="156"/>
        <end position="175"/>
    </location>
</feature>
<gene>
    <name evidence="2" type="ORF">CSCA_2074</name>
</gene>
<dbReference type="HOGENOM" id="CLU_092741_1_0_9"/>
<protein>
    <submittedName>
        <fullName evidence="2">Uncharacterized protein</fullName>
    </submittedName>
</protein>
<dbReference type="AlphaFoldDB" id="A0A0E3JYR8"/>
<accession>A0A0E3JYR8</accession>
<dbReference type="KEGG" id="csq:CSCA_2074"/>
<dbReference type="EMBL" id="CP009933">
    <property type="protein sequence ID" value="AKA69199.1"/>
    <property type="molecule type" value="Genomic_DNA"/>
</dbReference>
<proteinExistence type="predicted"/>
<feature type="transmembrane region" description="Helical" evidence="1">
    <location>
        <begin position="81"/>
        <end position="101"/>
    </location>
</feature>
<evidence type="ECO:0000313" key="3">
    <source>
        <dbReference type="Proteomes" id="UP000033115"/>
    </source>
</evidence>
<dbReference type="Proteomes" id="UP000033115">
    <property type="component" value="Chromosome"/>
</dbReference>
<feature type="transmembrane region" description="Helical" evidence="1">
    <location>
        <begin position="54"/>
        <end position="75"/>
    </location>
</feature>
<feature type="transmembrane region" description="Helical" evidence="1">
    <location>
        <begin position="182"/>
        <end position="201"/>
    </location>
</feature>
<evidence type="ECO:0000256" key="1">
    <source>
        <dbReference type="SAM" id="Phobius"/>
    </source>
</evidence>
<keyword evidence="1" id="KW-0812">Transmembrane</keyword>